<organism evidence="2 3">
    <name type="scientific">Collybia nuda</name>
    <dbReference type="NCBI Taxonomy" id="64659"/>
    <lineage>
        <taxon>Eukaryota</taxon>
        <taxon>Fungi</taxon>
        <taxon>Dikarya</taxon>
        <taxon>Basidiomycota</taxon>
        <taxon>Agaricomycotina</taxon>
        <taxon>Agaricomycetes</taxon>
        <taxon>Agaricomycetidae</taxon>
        <taxon>Agaricales</taxon>
        <taxon>Tricholomatineae</taxon>
        <taxon>Clitocybaceae</taxon>
        <taxon>Collybia</taxon>
    </lineage>
</organism>
<dbReference type="AlphaFoldDB" id="A0A9P5YBH3"/>
<gene>
    <name evidence="2" type="ORF">BDZ94DRAFT_1296054</name>
</gene>
<evidence type="ECO:0000313" key="3">
    <source>
        <dbReference type="Proteomes" id="UP000807353"/>
    </source>
</evidence>
<comment type="caution">
    <text evidence="2">The sequence shown here is derived from an EMBL/GenBank/DDBJ whole genome shotgun (WGS) entry which is preliminary data.</text>
</comment>
<keyword evidence="3" id="KW-1185">Reference proteome</keyword>
<evidence type="ECO:0000256" key="1">
    <source>
        <dbReference type="SAM" id="MobiDB-lite"/>
    </source>
</evidence>
<name>A0A9P5YBH3_9AGAR</name>
<accession>A0A9P5YBH3</accession>
<sequence length="363" mass="38992">MSYPDHTIAAQHPLAHLTSETRTSAEGDFAYDFPEDPFGYEGSYNNAEPCDYPPQVGDGDYHRHLHPFIHLSPHATKTAQKSAQYQKDAIQQAVGQADPNIYTDLGHLDDQTLVSLAADAAWTVSPAGSLAPPQTPIITPKPHHPVASAKEMETLFTPTPKQKEFQAAVFDAMGFQPLDLPPPPQPVPRKSAPFEAPLHDTDAPPRDSDTPEGISGGPGGDMVGEFASGTGDDAPGRGDSVDAGGQEPYSGSGNQRDGSGTDNENSNGEQRPSGKGRPSTAVQKQITELFTEVNRLFSEASNKTGRSVSSLVERWNNLSKYGTKSSVWNTYQHYYMKNTEKERQCAGLPDGTVFGSSLTGKAP</sequence>
<feature type="region of interest" description="Disordered" evidence="1">
    <location>
        <begin position="175"/>
        <end position="282"/>
    </location>
</feature>
<reference evidence="2" key="1">
    <citation type="submission" date="2020-11" db="EMBL/GenBank/DDBJ databases">
        <authorList>
            <consortium name="DOE Joint Genome Institute"/>
            <person name="Ahrendt S."/>
            <person name="Riley R."/>
            <person name="Andreopoulos W."/>
            <person name="Labutti K."/>
            <person name="Pangilinan J."/>
            <person name="Ruiz-Duenas F.J."/>
            <person name="Barrasa J.M."/>
            <person name="Sanchez-Garcia M."/>
            <person name="Camarero S."/>
            <person name="Miyauchi S."/>
            <person name="Serrano A."/>
            <person name="Linde D."/>
            <person name="Babiker R."/>
            <person name="Drula E."/>
            <person name="Ayuso-Fernandez I."/>
            <person name="Pacheco R."/>
            <person name="Padilla G."/>
            <person name="Ferreira P."/>
            <person name="Barriuso J."/>
            <person name="Kellner H."/>
            <person name="Castanera R."/>
            <person name="Alfaro M."/>
            <person name="Ramirez L."/>
            <person name="Pisabarro A.G."/>
            <person name="Kuo A."/>
            <person name="Tritt A."/>
            <person name="Lipzen A."/>
            <person name="He G."/>
            <person name="Yan M."/>
            <person name="Ng V."/>
            <person name="Cullen D."/>
            <person name="Martin F."/>
            <person name="Rosso M.-N."/>
            <person name="Henrissat B."/>
            <person name="Hibbett D."/>
            <person name="Martinez A.T."/>
            <person name="Grigoriev I.V."/>
        </authorList>
    </citation>
    <scope>NUCLEOTIDE SEQUENCE</scope>
    <source>
        <strain evidence="2">CBS 247.69</strain>
    </source>
</reference>
<protein>
    <submittedName>
        <fullName evidence="2">Uncharacterized protein</fullName>
    </submittedName>
</protein>
<feature type="compositionally biased region" description="Polar residues" evidence="1">
    <location>
        <begin position="249"/>
        <end position="270"/>
    </location>
</feature>
<dbReference type="OrthoDB" id="3032525at2759"/>
<dbReference type="EMBL" id="MU150243">
    <property type="protein sequence ID" value="KAF9466219.1"/>
    <property type="molecule type" value="Genomic_DNA"/>
</dbReference>
<dbReference type="Proteomes" id="UP000807353">
    <property type="component" value="Unassembled WGS sequence"/>
</dbReference>
<proteinExistence type="predicted"/>
<feature type="compositionally biased region" description="Basic and acidic residues" evidence="1">
    <location>
        <begin position="197"/>
        <end position="209"/>
    </location>
</feature>
<evidence type="ECO:0000313" key="2">
    <source>
        <dbReference type="EMBL" id="KAF9466219.1"/>
    </source>
</evidence>